<organism evidence="1 2">
    <name type="scientific">Delitschia confertaspora ATCC 74209</name>
    <dbReference type="NCBI Taxonomy" id="1513339"/>
    <lineage>
        <taxon>Eukaryota</taxon>
        <taxon>Fungi</taxon>
        <taxon>Dikarya</taxon>
        <taxon>Ascomycota</taxon>
        <taxon>Pezizomycotina</taxon>
        <taxon>Dothideomycetes</taxon>
        <taxon>Pleosporomycetidae</taxon>
        <taxon>Pleosporales</taxon>
        <taxon>Delitschiaceae</taxon>
        <taxon>Delitschia</taxon>
    </lineage>
</organism>
<keyword evidence="2" id="KW-1185">Reference proteome</keyword>
<gene>
    <name evidence="1" type="ORF">GQ43DRAFT_439838</name>
</gene>
<dbReference type="EMBL" id="ML993942">
    <property type="protein sequence ID" value="KAF2202291.1"/>
    <property type="molecule type" value="Genomic_DNA"/>
</dbReference>
<evidence type="ECO:0000313" key="2">
    <source>
        <dbReference type="Proteomes" id="UP000799536"/>
    </source>
</evidence>
<protein>
    <submittedName>
        <fullName evidence="1">Uncharacterized protein</fullName>
    </submittedName>
</protein>
<sequence length="220" mass="24653">MTVLLLMPWLRLRKWTFKPQRLSDHAMQLHFSNPVHRFACLAISTSPLHEWHPFATFPSADRRPGGSMVISAAGDWTRQLIASPRTSYWVKGSPKVGVLSLTVMFRRVIIVTTGSGIGPCISSLVDGPKDQFCRLIWSTPTPVETFGKEMTQWVTQVDPDAVIIDTRVTGRPDLVRLAYKMYLDCDAEAVFVLSNRTVTKKVVYGLESRGIPAYGPIFDS</sequence>
<comment type="caution">
    <text evidence="1">The sequence shown here is derived from an EMBL/GenBank/DDBJ whole genome shotgun (WGS) entry which is preliminary data.</text>
</comment>
<dbReference type="InterPro" id="IPR052979">
    <property type="entry name" value="Adenylate-forming_domain"/>
</dbReference>
<reference evidence="1" key="1">
    <citation type="journal article" date="2020" name="Stud. Mycol.">
        <title>101 Dothideomycetes genomes: a test case for predicting lifestyles and emergence of pathogens.</title>
        <authorList>
            <person name="Haridas S."/>
            <person name="Albert R."/>
            <person name="Binder M."/>
            <person name="Bloem J."/>
            <person name="Labutti K."/>
            <person name="Salamov A."/>
            <person name="Andreopoulos B."/>
            <person name="Baker S."/>
            <person name="Barry K."/>
            <person name="Bills G."/>
            <person name="Bluhm B."/>
            <person name="Cannon C."/>
            <person name="Castanera R."/>
            <person name="Culley D."/>
            <person name="Daum C."/>
            <person name="Ezra D."/>
            <person name="Gonzalez J."/>
            <person name="Henrissat B."/>
            <person name="Kuo A."/>
            <person name="Liang C."/>
            <person name="Lipzen A."/>
            <person name="Lutzoni F."/>
            <person name="Magnuson J."/>
            <person name="Mondo S."/>
            <person name="Nolan M."/>
            <person name="Ohm R."/>
            <person name="Pangilinan J."/>
            <person name="Park H.-J."/>
            <person name="Ramirez L."/>
            <person name="Alfaro M."/>
            <person name="Sun H."/>
            <person name="Tritt A."/>
            <person name="Yoshinaga Y."/>
            <person name="Zwiers L.-H."/>
            <person name="Turgeon B."/>
            <person name="Goodwin S."/>
            <person name="Spatafora J."/>
            <person name="Crous P."/>
            <person name="Grigoriev I."/>
        </authorList>
    </citation>
    <scope>NUCLEOTIDE SEQUENCE</scope>
    <source>
        <strain evidence="1">ATCC 74209</strain>
    </source>
</reference>
<dbReference type="OrthoDB" id="3142841at2759"/>
<dbReference type="AlphaFoldDB" id="A0A9P4JMR7"/>
<dbReference type="Proteomes" id="UP000799536">
    <property type="component" value="Unassembled WGS sequence"/>
</dbReference>
<dbReference type="PANTHER" id="PTHR33927">
    <property type="entry name" value="TRANSMEMBRANE PROTEIN"/>
    <property type="match status" value="1"/>
</dbReference>
<proteinExistence type="predicted"/>
<accession>A0A9P4JMR7</accession>
<evidence type="ECO:0000313" key="1">
    <source>
        <dbReference type="EMBL" id="KAF2202291.1"/>
    </source>
</evidence>
<name>A0A9P4JMR7_9PLEO</name>
<dbReference type="PANTHER" id="PTHR33927:SF5">
    <property type="entry name" value="ENZYME, PUTATIVE (AFU_ORTHOLOGUE AFUA_8G01222)-RELATED"/>
    <property type="match status" value="1"/>
</dbReference>